<organism evidence="2 3">
    <name type="scientific">Brachyspira suanatina</name>
    <dbReference type="NCBI Taxonomy" id="381802"/>
    <lineage>
        <taxon>Bacteria</taxon>
        <taxon>Pseudomonadati</taxon>
        <taxon>Spirochaetota</taxon>
        <taxon>Spirochaetia</taxon>
        <taxon>Brachyspirales</taxon>
        <taxon>Brachyspiraceae</taxon>
        <taxon>Brachyspira</taxon>
    </lineage>
</organism>
<evidence type="ECO:0000313" key="2">
    <source>
        <dbReference type="EMBL" id="CRF34197.1"/>
    </source>
</evidence>
<keyword evidence="3" id="KW-1185">Reference proteome</keyword>
<dbReference type="Gene3D" id="2.60.40.4070">
    <property type="match status" value="1"/>
</dbReference>
<evidence type="ECO:0000256" key="1">
    <source>
        <dbReference type="SAM" id="SignalP"/>
    </source>
</evidence>
<protein>
    <recommendedName>
        <fullName evidence="4">DUF2271 domain-containing protein</fullName>
    </recommendedName>
</protein>
<keyword evidence="1" id="KW-0732">Signal</keyword>
<sequence length="184" mass="20999">MKKLFIILFMIFAVSFINENYAQNGTKKVNISFDYTKRPGYSSNQIAVWTEDNNGNYIATIYITDFTGRREGWTYRKQSLNNWQKKANAQSIDKKIIDAVSKSTPKQGKVNIVWDCKDNQGNIVKDGTYRIVVEATIYQDNNVLYTSIINIGNQANSQKASAKYSKPEAQKIDIIKNVNVSFMP</sequence>
<reference evidence="3" key="1">
    <citation type="submission" date="2015-04" db="EMBL/GenBank/DDBJ databases">
        <authorList>
            <person name="Mushtaq Mamoona"/>
        </authorList>
    </citation>
    <scope>NUCLEOTIDE SEQUENCE [LARGE SCALE GENOMIC DNA]</scope>
    <source>
        <strain evidence="3">AN4859/03</strain>
    </source>
</reference>
<proteinExistence type="predicted"/>
<dbReference type="RefSeq" id="WP_048595086.1">
    <property type="nucleotide sequence ID" value="NZ_CVLB01000001.1"/>
</dbReference>
<dbReference type="OrthoDB" id="358935at2"/>
<evidence type="ECO:0000313" key="3">
    <source>
        <dbReference type="Proteomes" id="UP000043763"/>
    </source>
</evidence>
<feature type="chain" id="PRO_5005194690" description="DUF2271 domain-containing protein" evidence="1">
    <location>
        <begin position="23"/>
        <end position="184"/>
    </location>
</feature>
<feature type="signal peptide" evidence="1">
    <location>
        <begin position="1"/>
        <end position="22"/>
    </location>
</feature>
<dbReference type="Pfam" id="PF10029">
    <property type="entry name" value="DUF2271"/>
    <property type="match status" value="1"/>
</dbReference>
<name>A0A0G4K944_9SPIR</name>
<dbReference type="EMBL" id="CVLB01000001">
    <property type="protein sequence ID" value="CRF34197.1"/>
    <property type="molecule type" value="Genomic_DNA"/>
</dbReference>
<evidence type="ECO:0008006" key="4">
    <source>
        <dbReference type="Google" id="ProtNLM"/>
    </source>
</evidence>
<dbReference type="AlphaFoldDB" id="A0A0G4K944"/>
<gene>
    <name evidence="2" type="ORF">BRSU_1935</name>
</gene>
<accession>A0A0G4K944</accession>
<dbReference type="Proteomes" id="UP000043763">
    <property type="component" value="Unassembled WGS sequence"/>
</dbReference>
<dbReference type="InterPro" id="IPR014469">
    <property type="entry name" value="DUF2271"/>
</dbReference>